<proteinExistence type="predicted"/>
<evidence type="ECO:0000313" key="8">
    <source>
        <dbReference type="EMBL" id="MFM2484692.1"/>
    </source>
</evidence>
<dbReference type="RefSeq" id="WP_408622878.1">
    <property type="nucleotide sequence ID" value="NZ_JBEQCT010000002.1"/>
</dbReference>
<keyword evidence="6" id="KW-0418">Kinase</keyword>
<evidence type="ECO:0000259" key="7">
    <source>
        <dbReference type="PROSITE" id="PS51094"/>
    </source>
</evidence>
<dbReference type="InterPro" id="IPR016152">
    <property type="entry name" value="PTrfase/Anion_transptr"/>
</dbReference>
<feature type="domain" description="PTS EIIA type-2" evidence="7">
    <location>
        <begin position="4"/>
        <end position="147"/>
    </location>
</feature>
<comment type="caution">
    <text evidence="8">The sequence shown here is derived from an EMBL/GenBank/DDBJ whole genome shotgun (WGS) entry which is preliminary data.</text>
</comment>
<dbReference type="InterPro" id="IPR002178">
    <property type="entry name" value="PTS_EIIA_type-2_dom"/>
</dbReference>
<evidence type="ECO:0000313" key="9">
    <source>
        <dbReference type="Proteomes" id="UP001629953"/>
    </source>
</evidence>
<organism evidence="8 9">
    <name type="scientific">Celerinatantimonas yamalensis</name>
    <dbReference type="NCBI Taxonomy" id="559956"/>
    <lineage>
        <taxon>Bacteria</taxon>
        <taxon>Pseudomonadati</taxon>
        <taxon>Pseudomonadota</taxon>
        <taxon>Gammaproteobacteria</taxon>
        <taxon>Celerinatantimonadaceae</taxon>
        <taxon>Celerinatantimonas</taxon>
    </lineage>
</organism>
<comment type="subcellular location">
    <subcellularLocation>
        <location evidence="1">Cytoplasm</location>
    </subcellularLocation>
</comment>
<dbReference type="PROSITE" id="PS51094">
    <property type="entry name" value="PTS_EIIA_TYPE_2"/>
    <property type="match status" value="1"/>
</dbReference>
<dbReference type="PANTHER" id="PTHR36203:SF4">
    <property type="entry name" value="MANNITOL-SPECIFIC CRYPTIC PHOSPHOTRANSFERASE ENZYME IIA COMPONENT"/>
    <property type="match status" value="1"/>
</dbReference>
<evidence type="ECO:0000256" key="4">
    <source>
        <dbReference type="ARBA" id="ARBA00022679"/>
    </source>
</evidence>
<dbReference type="EMBL" id="JBEQCT010000002">
    <property type="protein sequence ID" value="MFM2484692.1"/>
    <property type="molecule type" value="Genomic_DNA"/>
</dbReference>
<evidence type="ECO:0000256" key="1">
    <source>
        <dbReference type="ARBA" id="ARBA00004496"/>
    </source>
</evidence>
<keyword evidence="4" id="KW-0808">Transferase</keyword>
<dbReference type="SUPFAM" id="SSF55804">
    <property type="entry name" value="Phoshotransferase/anion transport protein"/>
    <property type="match status" value="1"/>
</dbReference>
<name>A0ABW9G5C1_9GAMM</name>
<dbReference type="Proteomes" id="UP001629953">
    <property type="component" value="Unassembled WGS sequence"/>
</dbReference>
<dbReference type="Gene3D" id="3.40.930.10">
    <property type="entry name" value="Mannitol-specific EII, Chain A"/>
    <property type="match status" value="1"/>
</dbReference>
<dbReference type="InterPro" id="IPR051351">
    <property type="entry name" value="Ascorbate-PTS_EIIA_comp"/>
</dbReference>
<keyword evidence="5" id="KW-0598">Phosphotransferase system</keyword>
<gene>
    <name evidence="8" type="ORF">ABUE30_06385</name>
</gene>
<evidence type="ECO:0000256" key="6">
    <source>
        <dbReference type="ARBA" id="ARBA00022777"/>
    </source>
</evidence>
<dbReference type="CDD" id="cd00211">
    <property type="entry name" value="PTS_IIA_fru"/>
    <property type="match status" value="1"/>
</dbReference>
<dbReference type="Pfam" id="PF00359">
    <property type="entry name" value="PTS_EIIA_2"/>
    <property type="match status" value="1"/>
</dbReference>
<keyword evidence="3" id="KW-0963">Cytoplasm</keyword>
<keyword evidence="2" id="KW-0813">Transport</keyword>
<sequence length="147" mass="16238">MLTKLLPKSRIILVDSVCDWKEAIDISLQPLLDDGCIRPSYKEAIFNMHEQIGPYYVLGPGIALLHARPEDGVNQLSLGLTVIRDGVSFGADENDPVKIIVTLAATDKNSHVDIIANVSELFINEDDIASLIKSKNITEVYSILDKY</sequence>
<protein>
    <submittedName>
        <fullName evidence="8">PTS sugar transporter subunit IIA</fullName>
    </submittedName>
</protein>
<keyword evidence="8" id="KW-0762">Sugar transport</keyword>
<reference evidence="8 9" key="1">
    <citation type="journal article" date="2013" name="Int. J. Syst. Evol. Microbiol.">
        <title>Celerinatantimonas yamalensis sp. nov., a cold-adapted diazotrophic bacterium from a cold permafrost brine.</title>
        <authorList>
            <person name="Shcherbakova V."/>
            <person name="Chuvilskaya N."/>
            <person name="Rivkina E."/>
            <person name="Demidov N."/>
            <person name="Uchaeva V."/>
            <person name="Suetin S."/>
            <person name="Suzina N."/>
            <person name="Gilichinsky D."/>
        </authorList>
    </citation>
    <scope>NUCLEOTIDE SEQUENCE [LARGE SCALE GENOMIC DNA]</scope>
    <source>
        <strain evidence="8 9">C7</strain>
    </source>
</reference>
<accession>A0ABW9G5C1</accession>
<dbReference type="PANTHER" id="PTHR36203">
    <property type="entry name" value="ASCORBATE-SPECIFIC PTS SYSTEM EIIA COMPONENT"/>
    <property type="match status" value="1"/>
</dbReference>
<evidence type="ECO:0000256" key="2">
    <source>
        <dbReference type="ARBA" id="ARBA00022448"/>
    </source>
</evidence>
<evidence type="ECO:0000256" key="5">
    <source>
        <dbReference type="ARBA" id="ARBA00022683"/>
    </source>
</evidence>
<evidence type="ECO:0000256" key="3">
    <source>
        <dbReference type="ARBA" id="ARBA00022490"/>
    </source>
</evidence>
<keyword evidence="9" id="KW-1185">Reference proteome</keyword>